<dbReference type="Proteomes" id="UP000193355">
    <property type="component" value="Unassembled WGS sequence"/>
</dbReference>
<dbReference type="PANTHER" id="PTHR39209">
    <property type="match status" value="1"/>
</dbReference>
<dbReference type="SMART" id="SM00873">
    <property type="entry name" value="B3_4"/>
    <property type="match status" value="1"/>
</dbReference>
<dbReference type="Gene3D" id="3.50.40.10">
    <property type="entry name" value="Phenylalanyl-trna Synthetase, Chain B, domain 3"/>
    <property type="match status" value="1"/>
</dbReference>
<dbReference type="InterPro" id="IPR005146">
    <property type="entry name" value="B3/B4_tRNA-bd"/>
</dbReference>
<organism evidence="2 3">
    <name type="scientific">Dethiosulfovibrio salsuginis</name>
    <dbReference type="NCBI Taxonomy" id="561720"/>
    <lineage>
        <taxon>Bacteria</taxon>
        <taxon>Thermotogati</taxon>
        <taxon>Synergistota</taxon>
        <taxon>Synergistia</taxon>
        <taxon>Synergistales</taxon>
        <taxon>Dethiosulfovibrionaceae</taxon>
        <taxon>Dethiosulfovibrio</taxon>
    </lineage>
</organism>
<reference evidence="3" key="1">
    <citation type="submission" date="2017-04" db="EMBL/GenBank/DDBJ databases">
        <authorList>
            <person name="Varghese N."/>
            <person name="Submissions S."/>
        </authorList>
    </citation>
    <scope>NUCLEOTIDE SEQUENCE [LARGE SCALE GENOMIC DNA]</scope>
    <source>
        <strain evidence="3">USBA 82</strain>
    </source>
</reference>
<feature type="domain" description="B3/B4 tRNA-binding" evidence="1">
    <location>
        <begin position="62"/>
        <end position="219"/>
    </location>
</feature>
<evidence type="ECO:0000313" key="2">
    <source>
        <dbReference type="EMBL" id="SMG22702.1"/>
    </source>
</evidence>
<evidence type="ECO:0000259" key="1">
    <source>
        <dbReference type="SMART" id="SM00873"/>
    </source>
</evidence>
<keyword evidence="2" id="KW-0030">Aminoacyl-tRNA synthetase</keyword>
<dbReference type="GO" id="GO:0004826">
    <property type="term" value="F:phenylalanine-tRNA ligase activity"/>
    <property type="evidence" value="ECO:0007669"/>
    <property type="project" value="InterPro"/>
</dbReference>
<protein>
    <submittedName>
        <fullName evidence="2">Lysyl-tRNA synthetase, class 2</fullName>
    </submittedName>
</protein>
<gene>
    <name evidence="2" type="ORF">SAMN06275492_10855</name>
</gene>
<proteinExistence type="predicted"/>
<name>A0A1X7J512_9BACT</name>
<dbReference type="SUPFAM" id="SSF56037">
    <property type="entry name" value="PheT/TilS domain"/>
    <property type="match status" value="1"/>
</dbReference>
<dbReference type="RefSeq" id="WP_085544199.1">
    <property type="nucleotide sequence ID" value="NZ_FXBB01000008.1"/>
</dbReference>
<dbReference type="PANTHER" id="PTHR39209:SF2">
    <property type="entry name" value="CYTOPLASMIC PROTEIN"/>
    <property type="match status" value="1"/>
</dbReference>
<dbReference type="GO" id="GO:0003723">
    <property type="term" value="F:RNA binding"/>
    <property type="evidence" value="ECO:0007669"/>
    <property type="project" value="InterPro"/>
</dbReference>
<keyword evidence="2" id="KW-0436">Ligase</keyword>
<dbReference type="STRING" id="561720.SAMN06275492_10855"/>
<dbReference type="AlphaFoldDB" id="A0A1X7J512"/>
<accession>A0A1X7J512</accession>
<sequence>MKINICDGVFDRFQGYHRAVVLVRGANNRGEEPSLLSKLREAESAVRQEVGSSDHRDIPAIASWVEVFRSLGINPNKYPPSVANLIKRTVKGTDLPFVNKLVCIFNVISLRHKVPCGGDDLSVVTGDLKLDFATGDESYVPLGKADVVEHPEPGEVIYFDDGNGDVFCRGWCWKNGDRSKITEETEDVAINVEGMPPVSVEDLSLMAEELAQMVRDHCGGEVSIHLLGPDSPSISLENL</sequence>
<dbReference type="EMBL" id="FXBB01000008">
    <property type="protein sequence ID" value="SMG22702.1"/>
    <property type="molecule type" value="Genomic_DNA"/>
</dbReference>
<evidence type="ECO:0000313" key="3">
    <source>
        <dbReference type="Proteomes" id="UP000193355"/>
    </source>
</evidence>
<dbReference type="OrthoDB" id="276580at2"/>
<dbReference type="Pfam" id="PF03483">
    <property type="entry name" value="B3_4"/>
    <property type="match status" value="1"/>
</dbReference>
<dbReference type="InterPro" id="IPR020825">
    <property type="entry name" value="Phe-tRNA_synthase-like_B3/B4"/>
</dbReference>
<keyword evidence="3" id="KW-1185">Reference proteome</keyword>